<dbReference type="InterPro" id="IPR019412">
    <property type="entry name" value="IML2/TPR_39"/>
</dbReference>
<dbReference type="AlphaFoldDB" id="A0AAD9Q5H3"/>
<evidence type="ECO:0000313" key="2">
    <source>
        <dbReference type="Proteomes" id="UP001249851"/>
    </source>
</evidence>
<reference evidence="1" key="2">
    <citation type="journal article" date="2023" name="Science">
        <title>Genomic signatures of disease resistance in endangered staghorn corals.</title>
        <authorList>
            <person name="Vollmer S.V."/>
            <person name="Selwyn J.D."/>
            <person name="Despard B.A."/>
            <person name="Roesel C.L."/>
        </authorList>
    </citation>
    <scope>NUCLEOTIDE SEQUENCE</scope>
    <source>
        <strain evidence="1">K2</strain>
    </source>
</reference>
<dbReference type="Proteomes" id="UP001249851">
    <property type="component" value="Unassembled WGS sequence"/>
</dbReference>
<comment type="caution">
    <text evidence="1">The sequence shown here is derived from an EMBL/GenBank/DDBJ whole genome shotgun (WGS) entry which is preliminary data.</text>
</comment>
<reference evidence="1" key="1">
    <citation type="journal article" date="2023" name="G3 (Bethesda)">
        <title>Whole genome assembly and annotation of the endangered Caribbean coral Acropora cervicornis.</title>
        <authorList>
            <person name="Selwyn J.D."/>
            <person name="Vollmer S.V."/>
        </authorList>
    </citation>
    <scope>NUCLEOTIDE SEQUENCE</scope>
    <source>
        <strain evidence="1">K2</strain>
    </source>
</reference>
<organism evidence="1 2">
    <name type="scientific">Acropora cervicornis</name>
    <name type="common">Staghorn coral</name>
    <dbReference type="NCBI Taxonomy" id="6130"/>
    <lineage>
        <taxon>Eukaryota</taxon>
        <taxon>Metazoa</taxon>
        <taxon>Cnidaria</taxon>
        <taxon>Anthozoa</taxon>
        <taxon>Hexacorallia</taxon>
        <taxon>Scleractinia</taxon>
        <taxon>Astrocoeniina</taxon>
        <taxon>Acroporidae</taxon>
        <taxon>Acropora</taxon>
    </lineage>
</organism>
<dbReference type="PANTHER" id="PTHR31859">
    <property type="entry name" value="TETRATRICOPEPTIDE REPEAT PROTEIN 39 FAMILY MEMBER"/>
    <property type="match status" value="1"/>
</dbReference>
<protein>
    <submittedName>
        <fullName evidence="1">Tetratricopeptide repeat protein 39B</fullName>
    </submittedName>
</protein>
<dbReference type="Pfam" id="PF10300">
    <property type="entry name" value="Iml2-TPR_39"/>
    <property type="match status" value="2"/>
</dbReference>
<accession>A0AAD9Q5H3</accession>
<name>A0AAD9Q5H3_ACRCE</name>
<keyword evidence="2" id="KW-1185">Reference proteome</keyword>
<dbReference type="PANTHER" id="PTHR31859:SF9">
    <property type="entry name" value="TETRATRICOPEPTIDE REPEAT PROTEIN 39B"/>
    <property type="match status" value="1"/>
</dbReference>
<proteinExistence type="predicted"/>
<dbReference type="EMBL" id="JARQWQ010000065">
    <property type="protein sequence ID" value="KAK2555090.1"/>
    <property type="molecule type" value="Genomic_DNA"/>
</dbReference>
<sequence length="258" mass="30127">MKMGTMDEKVLADAIKMTNVAFNLCLSNKFVQAQAKLEPWVNESMYHALGYSTIMYLQAMMTFEPQSIQQASKSNKIALDVCERHRRKQTWTQSFTSWIWNPYDNLKEVERHAELCYAECLFMRAMLTFIQDENLVSFIKGALRIRSAYQTYKTCLDMITHQPASLLHSAQRMDFEGGVHLVERFRTFGARLPQQESEVTNVCYGNGEGDVMYAEEILQPQLKAFPKAIEKYNDSISSQSEWKQFHHICYWEVIWCYS</sequence>
<gene>
    <name evidence="1" type="ORF">P5673_023448</name>
</gene>
<evidence type="ECO:0000313" key="1">
    <source>
        <dbReference type="EMBL" id="KAK2555090.1"/>
    </source>
</evidence>